<feature type="transmembrane region" description="Helical" evidence="2">
    <location>
        <begin position="63"/>
        <end position="80"/>
    </location>
</feature>
<feature type="transmembrane region" description="Helical" evidence="2">
    <location>
        <begin position="37"/>
        <end position="57"/>
    </location>
</feature>
<evidence type="ECO:0000313" key="3">
    <source>
        <dbReference type="EMBL" id="CAI5440811.1"/>
    </source>
</evidence>
<evidence type="ECO:0000256" key="2">
    <source>
        <dbReference type="SAM" id="Phobius"/>
    </source>
</evidence>
<dbReference type="AlphaFoldDB" id="A0A9P1IAZ5"/>
<name>A0A9P1IAZ5_9PELO</name>
<feature type="compositionally biased region" description="Basic and acidic residues" evidence="1">
    <location>
        <begin position="185"/>
        <end position="217"/>
    </location>
</feature>
<gene>
    <name evidence="3" type="ORF">CAMP_LOCUS3448</name>
</gene>
<organism evidence="3 4">
    <name type="scientific">Caenorhabditis angaria</name>
    <dbReference type="NCBI Taxonomy" id="860376"/>
    <lineage>
        <taxon>Eukaryota</taxon>
        <taxon>Metazoa</taxon>
        <taxon>Ecdysozoa</taxon>
        <taxon>Nematoda</taxon>
        <taxon>Chromadorea</taxon>
        <taxon>Rhabditida</taxon>
        <taxon>Rhabditina</taxon>
        <taxon>Rhabditomorpha</taxon>
        <taxon>Rhabditoidea</taxon>
        <taxon>Rhabditidae</taxon>
        <taxon>Peloderinae</taxon>
        <taxon>Caenorhabditis</taxon>
    </lineage>
</organism>
<dbReference type="Proteomes" id="UP001152747">
    <property type="component" value="Unassembled WGS sequence"/>
</dbReference>
<accession>A0A9P1IAZ5</accession>
<evidence type="ECO:0000256" key="1">
    <source>
        <dbReference type="SAM" id="MobiDB-lite"/>
    </source>
</evidence>
<reference evidence="3" key="1">
    <citation type="submission" date="2022-11" db="EMBL/GenBank/DDBJ databases">
        <authorList>
            <person name="Kikuchi T."/>
        </authorList>
    </citation>
    <scope>NUCLEOTIDE SEQUENCE</scope>
    <source>
        <strain evidence="3">PS1010</strain>
    </source>
</reference>
<evidence type="ECO:0000313" key="4">
    <source>
        <dbReference type="Proteomes" id="UP001152747"/>
    </source>
</evidence>
<proteinExistence type="predicted"/>
<feature type="region of interest" description="Disordered" evidence="1">
    <location>
        <begin position="158"/>
        <end position="217"/>
    </location>
</feature>
<keyword evidence="2" id="KW-0472">Membrane</keyword>
<feature type="compositionally biased region" description="Basic and acidic residues" evidence="1">
    <location>
        <begin position="159"/>
        <end position="168"/>
    </location>
</feature>
<keyword evidence="2" id="KW-1133">Transmembrane helix</keyword>
<keyword evidence="2" id="KW-0812">Transmembrane</keyword>
<dbReference type="EMBL" id="CANHGI010000002">
    <property type="protein sequence ID" value="CAI5440811.1"/>
    <property type="molecule type" value="Genomic_DNA"/>
</dbReference>
<keyword evidence="4" id="KW-1185">Reference proteome</keyword>
<protein>
    <submittedName>
        <fullName evidence="3">Uncharacterized protein</fullName>
    </submittedName>
</protein>
<comment type="caution">
    <text evidence="3">The sequence shown here is derived from an EMBL/GenBank/DDBJ whole genome shotgun (WGS) entry which is preliminary data.</text>
</comment>
<dbReference type="OrthoDB" id="5836881at2759"/>
<sequence length="217" mass="24428">MSENNSEELTQEQKRVVQSAFSSKAPRKSSASNTAPFNTCLLVLLTASILLQISAIFGQNGSFVSLFIAIFMFEWFNIHFSAMTRTRRACFDVANVLETYQPRARTHGHLFIPDPPTPCVKIADENDVAHDAPKEKNAFTNARDAHYENMYQKALQMAKEMEQNEKHGASPNMDSGENAANAELKPADPEKDKKEGEEKAKEKKKKYEDDMTKPFSC</sequence>